<dbReference type="InterPro" id="IPR052342">
    <property type="entry name" value="MCH/BMMD"/>
</dbReference>
<dbReference type="InterPro" id="IPR029069">
    <property type="entry name" value="HotDog_dom_sf"/>
</dbReference>
<feature type="domain" description="MaoC-like" evidence="1">
    <location>
        <begin position="13"/>
        <end position="124"/>
    </location>
</feature>
<dbReference type="EMBL" id="AP021876">
    <property type="protein sequence ID" value="BBO84555.1"/>
    <property type="molecule type" value="Genomic_DNA"/>
</dbReference>
<gene>
    <name evidence="2" type="ORF">DSCO28_51210</name>
</gene>
<dbReference type="SUPFAM" id="SSF54637">
    <property type="entry name" value="Thioesterase/thiol ester dehydrase-isomerase"/>
    <property type="match status" value="1"/>
</dbReference>
<reference evidence="2 3" key="1">
    <citation type="submission" date="2019-11" db="EMBL/GenBank/DDBJ databases">
        <title>Comparative genomics of hydrocarbon-degrading Desulfosarcina strains.</title>
        <authorList>
            <person name="Watanabe M."/>
            <person name="Kojima H."/>
            <person name="Fukui M."/>
        </authorList>
    </citation>
    <scope>NUCLEOTIDE SEQUENCE [LARGE SCALE GENOMIC DNA]</scope>
    <source>
        <strain evidence="2 3">28bB2T</strain>
    </source>
</reference>
<evidence type="ECO:0000259" key="1">
    <source>
        <dbReference type="Pfam" id="PF01575"/>
    </source>
</evidence>
<name>A0A5K7ZWC1_9BACT</name>
<organism evidence="2 3">
    <name type="scientific">Desulfosarcina ovata subsp. sediminis</name>
    <dbReference type="NCBI Taxonomy" id="885957"/>
    <lineage>
        <taxon>Bacteria</taxon>
        <taxon>Pseudomonadati</taxon>
        <taxon>Thermodesulfobacteriota</taxon>
        <taxon>Desulfobacteria</taxon>
        <taxon>Desulfobacterales</taxon>
        <taxon>Desulfosarcinaceae</taxon>
        <taxon>Desulfosarcina</taxon>
    </lineage>
</organism>
<protein>
    <submittedName>
        <fullName evidence="2">Acyl dehydratase</fullName>
    </submittedName>
</protein>
<proteinExistence type="predicted"/>
<dbReference type="Pfam" id="PF01575">
    <property type="entry name" value="MaoC_dehydratas"/>
    <property type="match status" value="1"/>
</dbReference>
<dbReference type="KEGG" id="dov:DSCO28_51210"/>
<sequence length="149" mass="16775">MSTQVIYFDDFKPGQTYATARRTVTEADHVNFATSFGFFEPLFMDRDFVKTSTPYEKPIVPGTLTFSVAEGLTILSGLLHSGMAFLGVELDVLKPVFIGDTLTVSIEVADTRETKKPDRGIVTFRHRVINQSGVEVMVYTVKRMMRRKV</sequence>
<dbReference type="Proteomes" id="UP000425960">
    <property type="component" value="Chromosome"/>
</dbReference>
<dbReference type="PANTHER" id="PTHR43664">
    <property type="entry name" value="MONOAMINE OXIDASE-RELATED"/>
    <property type="match status" value="1"/>
</dbReference>
<evidence type="ECO:0000313" key="3">
    <source>
        <dbReference type="Proteomes" id="UP000425960"/>
    </source>
</evidence>
<dbReference type="InterPro" id="IPR002539">
    <property type="entry name" value="MaoC-like_dom"/>
</dbReference>
<dbReference type="AlphaFoldDB" id="A0A5K7ZWC1"/>
<accession>A0A5K7ZWC1</accession>
<dbReference type="Gene3D" id="3.10.129.10">
    <property type="entry name" value="Hotdog Thioesterase"/>
    <property type="match status" value="1"/>
</dbReference>
<dbReference type="RefSeq" id="WP_155324440.1">
    <property type="nucleotide sequence ID" value="NZ_AP021876.1"/>
</dbReference>
<evidence type="ECO:0000313" key="2">
    <source>
        <dbReference type="EMBL" id="BBO84555.1"/>
    </source>
</evidence>
<dbReference type="PANTHER" id="PTHR43664:SF1">
    <property type="entry name" value="BETA-METHYLMALYL-COA DEHYDRATASE"/>
    <property type="match status" value="1"/>
</dbReference>